<comment type="caution">
    <text evidence="1">The sequence shown here is derived from an EMBL/GenBank/DDBJ whole genome shotgun (WGS) entry which is preliminary data.</text>
</comment>
<dbReference type="Proteomes" id="UP000799772">
    <property type="component" value="Unassembled WGS sequence"/>
</dbReference>
<gene>
    <name evidence="1" type="ORF">NA57DRAFT_71250</name>
</gene>
<dbReference type="EMBL" id="ML978121">
    <property type="protein sequence ID" value="KAF2105054.1"/>
    <property type="molecule type" value="Genomic_DNA"/>
</dbReference>
<dbReference type="AlphaFoldDB" id="A0A9P4MH46"/>
<dbReference type="PANTHER" id="PTHR37542:SF3">
    <property type="entry name" value="PRION-INHIBITION AND PROPAGATION HELO DOMAIN-CONTAINING PROTEIN"/>
    <property type="match status" value="1"/>
</dbReference>
<proteinExistence type="predicted"/>
<reference evidence="1" key="1">
    <citation type="journal article" date="2020" name="Stud. Mycol.">
        <title>101 Dothideomycetes genomes: a test case for predicting lifestyles and emergence of pathogens.</title>
        <authorList>
            <person name="Haridas S."/>
            <person name="Albert R."/>
            <person name="Binder M."/>
            <person name="Bloem J."/>
            <person name="Labutti K."/>
            <person name="Salamov A."/>
            <person name="Andreopoulos B."/>
            <person name="Baker S."/>
            <person name="Barry K."/>
            <person name="Bills G."/>
            <person name="Bluhm B."/>
            <person name="Cannon C."/>
            <person name="Castanera R."/>
            <person name="Culley D."/>
            <person name="Daum C."/>
            <person name="Ezra D."/>
            <person name="Gonzalez J."/>
            <person name="Henrissat B."/>
            <person name="Kuo A."/>
            <person name="Liang C."/>
            <person name="Lipzen A."/>
            <person name="Lutzoni F."/>
            <person name="Magnuson J."/>
            <person name="Mondo S."/>
            <person name="Nolan M."/>
            <person name="Ohm R."/>
            <person name="Pangilinan J."/>
            <person name="Park H.-J."/>
            <person name="Ramirez L."/>
            <person name="Alfaro M."/>
            <person name="Sun H."/>
            <person name="Tritt A."/>
            <person name="Yoshinaga Y."/>
            <person name="Zwiers L.-H."/>
            <person name="Turgeon B."/>
            <person name="Goodwin S."/>
            <person name="Spatafora J."/>
            <person name="Crous P."/>
            <person name="Grigoriev I."/>
        </authorList>
    </citation>
    <scope>NUCLEOTIDE SEQUENCE</scope>
    <source>
        <strain evidence="1">CBS 133067</strain>
    </source>
</reference>
<organism evidence="1 2">
    <name type="scientific">Rhizodiscina lignyota</name>
    <dbReference type="NCBI Taxonomy" id="1504668"/>
    <lineage>
        <taxon>Eukaryota</taxon>
        <taxon>Fungi</taxon>
        <taxon>Dikarya</taxon>
        <taxon>Ascomycota</taxon>
        <taxon>Pezizomycotina</taxon>
        <taxon>Dothideomycetes</taxon>
        <taxon>Pleosporomycetidae</taxon>
        <taxon>Aulographales</taxon>
        <taxon>Rhizodiscinaceae</taxon>
        <taxon>Rhizodiscina</taxon>
    </lineage>
</organism>
<dbReference type="OrthoDB" id="1911848at2759"/>
<accession>A0A9P4MH46</accession>
<keyword evidence="2" id="KW-1185">Reference proteome</keyword>
<dbReference type="PANTHER" id="PTHR37542">
    <property type="entry name" value="HELO DOMAIN-CONTAINING PROTEIN-RELATED"/>
    <property type="match status" value="1"/>
</dbReference>
<evidence type="ECO:0000313" key="1">
    <source>
        <dbReference type="EMBL" id="KAF2105054.1"/>
    </source>
</evidence>
<name>A0A9P4MH46_9PEZI</name>
<evidence type="ECO:0000313" key="2">
    <source>
        <dbReference type="Proteomes" id="UP000799772"/>
    </source>
</evidence>
<protein>
    <recommendedName>
        <fullName evidence="3">Protein kinase domain-containing protein</fullName>
    </recommendedName>
</protein>
<sequence length="180" mass="19852">MVAQSLRSETILLFRTDNDRNGIPITDPVLAEFNFAGLGSPSETSEHSSGNPQHDIYRYLHAMCEPSANFDELLDVYSLGTILVEIVEWRALRYLVDSVVDVGADNVPLNQLAGVRPSLLSGKGKGETSKLKVKTGDIHTEVRTMCLSGKAGAENEDERNLALRITVLDIVERRLQQCNI</sequence>
<evidence type="ECO:0008006" key="3">
    <source>
        <dbReference type="Google" id="ProtNLM"/>
    </source>
</evidence>